<protein>
    <submittedName>
        <fullName evidence="1">Uncharacterized protein</fullName>
    </submittedName>
</protein>
<gene>
    <name evidence="1" type="ORF">K505DRAFT_69377</name>
</gene>
<dbReference type="Proteomes" id="UP000799757">
    <property type="component" value="Unassembled WGS sequence"/>
</dbReference>
<proteinExistence type="predicted"/>
<reference evidence="1" key="1">
    <citation type="journal article" date="2020" name="Stud. Mycol.">
        <title>101 Dothideomycetes genomes: a test case for predicting lifestyles and emergence of pathogens.</title>
        <authorList>
            <person name="Haridas S."/>
            <person name="Albert R."/>
            <person name="Binder M."/>
            <person name="Bloem J."/>
            <person name="Labutti K."/>
            <person name="Salamov A."/>
            <person name="Andreopoulos B."/>
            <person name="Baker S."/>
            <person name="Barry K."/>
            <person name="Bills G."/>
            <person name="Bluhm B."/>
            <person name="Cannon C."/>
            <person name="Castanera R."/>
            <person name="Culley D."/>
            <person name="Daum C."/>
            <person name="Ezra D."/>
            <person name="Gonzalez J."/>
            <person name="Henrissat B."/>
            <person name="Kuo A."/>
            <person name="Liang C."/>
            <person name="Lipzen A."/>
            <person name="Lutzoni F."/>
            <person name="Magnuson J."/>
            <person name="Mondo S."/>
            <person name="Nolan M."/>
            <person name="Ohm R."/>
            <person name="Pangilinan J."/>
            <person name="Park H.-J."/>
            <person name="Ramirez L."/>
            <person name="Alfaro M."/>
            <person name="Sun H."/>
            <person name="Tritt A."/>
            <person name="Yoshinaga Y."/>
            <person name="Zwiers L.-H."/>
            <person name="Turgeon B."/>
            <person name="Goodwin S."/>
            <person name="Spatafora J."/>
            <person name="Crous P."/>
            <person name="Grigoriev I."/>
        </authorList>
    </citation>
    <scope>NUCLEOTIDE SEQUENCE</scope>
    <source>
        <strain evidence="1">CBS 109.77</strain>
    </source>
</reference>
<dbReference type="EMBL" id="MU002034">
    <property type="protein sequence ID" value="KAF2791163.1"/>
    <property type="molecule type" value="Genomic_DNA"/>
</dbReference>
<organism evidence="1 2">
    <name type="scientific">Melanomma pulvis-pyrius CBS 109.77</name>
    <dbReference type="NCBI Taxonomy" id="1314802"/>
    <lineage>
        <taxon>Eukaryota</taxon>
        <taxon>Fungi</taxon>
        <taxon>Dikarya</taxon>
        <taxon>Ascomycota</taxon>
        <taxon>Pezizomycotina</taxon>
        <taxon>Dothideomycetes</taxon>
        <taxon>Pleosporomycetidae</taxon>
        <taxon>Pleosporales</taxon>
        <taxon>Melanommataceae</taxon>
        <taxon>Melanomma</taxon>
    </lineage>
</organism>
<keyword evidence="2" id="KW-1185">Reference proteome</keyword>
<sequence length="195" mass="21389">MRTQIESAVSRQAEMSHPLTCIDALHASGSKTHICSSKAPTPPLHDSKSSAIPIPRCPFSSATFCFADRKTWGWTDSSSSDMVCGTANEPRVCIHPSQEGLTSETTRFEGKEGFRRSLLKELCGKEGFPFAWLPLRCRTPNPDCRRPLTDFAAAGQFLARVLEAFRTWKSAPPAASLAPEELVLQSLLQLNKAIV</sequence>
<dbReference type="AlphaFoldDB" id="A0A6A6X4U8"/>
<evidence type="ECO:0000313" key="2">
    <source>
        <dbReference type="Proteomes" id="UP000799757"/>
    </source>
</evidence>
<name>A0A6A6X4U8_9PLEO</name>
<evidence type="ECO:0000313" key="1">
    <source>
        <dbReference type="EMBL" id="KAF2791163.1"/>
    </source>
</evidence>
<accession>A0A6A6X4U8</accession>